<feature type="domain" description="HTH marR-type" evidence="9">
    <location>
        <begin position="14"/>
        <end position="145"/>
    </location>
</feature>
<dbReference type="PROSITE" id="PS50995">
    <property type="entry name" value="HTH_MARR_2"/>
    <property type="match status" value="1"/>
</dbReference>
<keyword evidence="3" id="KW-0805">Transcription regulation</keyword>
<dbReference type="EMBL" id="BMWX01000004">
    <property type="protein sequence ID" value="GGZ32689.1"/>
    <property type="molecule type" value="Genomic_DNA"/>
</dbReference>
<dbReference type="Pfam" id="PF22381">
    <property type="entry name" value="Staph_reg_Sar_Rot"/>
    <property type="match status" value="1"/>
</dbReference>
<keyword evidence="11" id="KW-1185">Reference proteome</keyword>
<evidence type="ECO:0000256" key="1">
    <source>
        <dbReference type="ARBA" id="ARBA00004496"/>
    </source>
</evidence>
<comment type="caution">
    <text evidence="10">The sequence shown here is derived from an EMBL/GenBank/DDBJ whole genome shotgun (WGS) entry which is preliminary data.</text>
</comment>
<reference evidence="10" key="1">
    <citation type="journal article" date="2014" name="Int. J. Syst. Evol. Microbiol.">
        <title>Complete genome sequence of Corynebacterium casei LMG S-19264T (=DSM 44701T), isolated from a smear-ripened cheese.</title>
        <authorList>
            <consortium name="US DOE Joint Genome Institute (JGI-PGF)"/>
            <person name="Walter F."/>
            <person name="Albersmeier A."/>
            <person name="Kalinowski J."/>
            <person name="Ruckert C."/>
        </authorList>
    </citation>
    <scope>NUCLEOTIDE SEQUENCE</scope>
    <source>
        <strain evidence="10">KCTC 12368</strain>
    </source>
</reference>
<dbReference type="RefSeq" id="WP_018475939.1">
    <property type="nucleotide sequence ID" value="NZ_BMWX01000004.1"/>
</dbReference>
<comment type="similarity">
    <text evidence="6">Belongs to the SarZ family.</text>
</comment>
<dbReference type="AlphaFoldDB" id="A0A918UTU6"/>
<dbReference type="PANTHER" id="PTHR42756:SF1">
    <property type="entry name" value="TRANSCRIPTIONAL REPRESSOR OF EMRAB OPERON"/>
    <property type="match status" value="1"/>
</dbReference>
<dbReference type="PANTHER" id="PTHR42756">
    <property type="entry name" value="TRANSCRIPTIONAL REGULATOR, MARR"/>
    <property type="match status" value="1"/>
</dbReference>
<dbReference type="FunFam" id="1.10.10.10:FF:000163">
    <property type="entry name" value="MarR family transcriptional regulator"/>
    <property type="match status" value="1"/>
</dbReference>
<dbReference type="Gene3D" id="1.10.10.10">
    <property type="entry name" value="Winged helix-like DNA-binding domain superfamily/Winged helix DNA-binding domain"/>
    <property type="match status" value="1"/>
</dbReference>
<protein>
    <recommendedName>
        <fullName evidence="7">HTH-type transcriptional regulator SarZ</fullName>
    </recommendedName>
    <alternativeName>
        <fullName evidence="8">Staphylococcal accessory regulator Z</fullName>
    </alternativeName>
</protein>
<evidence type="ECO:0000256" key="3">
    <source>
        <dbReference type="ARBA" id="ARBA00023015"/>
    </source>
</evidence>
<dbReference type="InterPro" id="IPR036390">
    <property type="entry name" value="WH_DNA-bd_sf"/>
</dbReference>
<organism evidence="10 11">
    <name type="scientific">Echinicola pacifica</name>
    <dbReference type="NCBI Taxonomy" id="346377"/>
    <lineage>
        <taxon>Bacteria</taxon>
        <taxon>Pseudomonadati</taxon>
        <taxon>Bacteroidota</taxon>
        <taxon>Cytophagia</taxon>
        <taxon>Cytophagales</taxon>
        <taxon>Cyclobacteriaceae</taxon>
        <taxon>Echinicola</taxon>
    </lineage>
</organism>
<dbReference type="InterPro" id="IPR055166">
    <property type="entry name" value="Transc_reg_Sar_Rot_HTH"/>
</dbReference>
<keyword evidence="4" id="KW-0238">DNA-binding</keyword>
<evidence type="ECO:0000259" key="9">
    <source>
        <dbReference type="PROSITE" id="PS50995"/>
    </source>
</evidence>
<dbReference type="GO" id="GO:0003700">
    <property type="term" value="F:DNA-binding transcription factor activity"/>
    <property type="evidence" value="ECO:0007669"/>
    <property type="project" value="InterPro"/>
</dbReference>
<evidence type="ECO:0000313" key="10">
    <source>
        <dbReference type="EMBL" id="GGZ32689.1"/>
    </source>
</evidence>
<keyword evidence="2" id="KW-0963">Cytoplasm</keyword>
<accession>A0A918UTU6</accession>
<keyword evidence="5" id="KW-0804">Transcription</keyword>
<dbReference type="InterPro" id="IPR000835">
    <property type="entry name" value="HTH_MarR-typ"/>
</dbReference>
<proteinExistence type="inferred from homology"/>
<evidence type="ECO:0000256" key="2">
    <source>
        <dbReference type="ARBA" id="ARBA00022490"/>
    </source>
</evidence>
<reference evidence="10" key="2">
    <citation type="submission" date="2020-09" db="EMBL/GenBank/DDBJ databases">
        <authorList>
            <person name="Sun Q."/>
            <person name="Kim S."/>
        </authorList>
    </citation>
    <scope>NUCLEOTIDE SEQUENCE</scope>
    <source>
        <strain evidence="10">KCTC 12368</strain>
    </source>
</reference>
<gene>
    <name evidence="10" type="ORF">GCM10007049_27770</name>
</gene>
<name>A0A918UTU6_9BACT</name>
<evidence type="ECO:0000313" key="11">
    <source>
        <dbReference type="Proteomes" id="UP000619457"/>
    </source>
</evidence>
<evidence type="ECO:0000256" key="6">
    <source>
        <dbReference type="ARBA" id="ARBA00046337"/>
    </source>
</evidence>
<dbReference type="GO" id="GO:0005737">
    <property type="term" value="C:cytoplasm"/>
    <property type="evidence" value="ECO:0007669"/>
    <property type="project" value="UniProtKB-SubCell"/>
</dbReference>
<dbReference type="SMART" id="SM00347">
    <property type="entry name" value="HTH_MARR"/>
    <property type="match status" value="1"/>
</dbReference>
<dbReference type="PRINTS" id="PR00598">
    <property type="entry name" value="HTHMARR"/>
</dbReference>
<evidence type="ECO:0000256" key="5">
    <source>
        <dbReference type="ARBA" id="ARBA00023163"/>
    </source>
</evidence>
<dbReference type="Proteomes" id="UP000619457">
    <property type="component" value="Unassembled WGS sequence"/>
</dbReference>
<comment type="subcellular location">
    <subcellularLocation>
        <location evidence="1">Cytoplasm</location>
    </subcellularLocation>
</comment>
<evidence type="ECO:0000256" key="8">
    <source>
        <dbReference type="ARBA" id="ARBA00047207"/>
    </source>
</evidence>
<sequence>MSLEEKSPSNLLLENQLCFPLYAASRLMIKAYQPHLSKLDLTYPQYLVMLVLWEKDKLTVTEISKLLLLESNTLTPLLKRMEEKGLISRQRDTMDERKVFVMLSTDGRAMRQDAACIPTAILKEVDVLSIEEMKELYSHLGKVLNHLR</sequence>
<dbReference type="InterPro" id="IPR036388">
    <property type="entry name" value="WH-like_DNA-bd_sf"/>
</dbReference>
<dbReference type="GO" id="GO:0003677">
    <property type="term" value="F:DNA binding"/>
    <property type="evidence" value="ECO:0007669"/>
    <property type="project" value="UniProtKB-KW"/>
</dbReference>
<dbReference type="SUPFAM" id="SSF46785">
    <property type="entry name" value="Winged helix' DNA-binding domain"/>
    <property type="match status" value="1"/>
</dbReference>
<evidence type="ECO:0000256" key="4">
    <source>
        <dbReference type="ARBA" id="ARBA00023125"/>
    </source>
</evidence>
<evidence type="ECO:0000256" key="7">
    <source>
        <dbReference type="ARBA" id="ARBA00047188"/>
    </source>
</evidence>